<evidence type="ECO:0000313" key="2">
    <source>
        <dbReference type="EMBL" id="GGA96594.1"/>
    </source>
</evidence>
<name>A0A8J2XSN0_9BACT</name>
<proteinExistence type="predicted"/>
<dbReference type="AlphaFoldDB" id="A0A8J2XSN0"/>
<dbReference type="InterPro" id="IPR015943">
    <property type="entry name" value="WD40/YVTN_repeat-like_dom_sf"/>
</dbReference>
<protein>
    <recommendedName>
        <fullName evidence="4">40-residue YVTN family beta-propeller repeat-containing protein</fullName>
    </recommendedName>
</protein>
<dbReference type="InterPro" id="IPR019405">
    <property type="entry name" value="Lactonase_7-beta_prop"/>
</dbReference>
<reference evidence="2" key="1">
    <citation type="journal article" date="2014" name="Int. J. Syst. Evol. Microbiol.">
        <title>Complete genome sequence of Corynebacterium casei LMG S-19264T (=DSM 44701T), isolated from a smear-ripened cheese.</title>
        <authorList>
            <consortium name="US DOE Joint Genome Institute (JGI-PGF)"/>
            <person name="Walter F."/>
            <person name="Albersmeier A."/>
            <person name="Kalinowski J."/>
            <person name="Ruckert C."/>
        </authorList>
    </citation>
    <scope>NUCLEOTIDE SEQUENCE</scope>
    <source>
        <strain evidence="2">CGMCC 1.15448</strain>
    </source>
</reference>
<dbReference type="Gene3D" id="3.40.720.10">
    <property type="entry name" value="Alkaline Phosphatase, subunit A"/>
    <property type="match status" value="1"/>
</dbReference>
<dbReference type="InterPro" id="IPR011964">
    <property type="entry name" value="YVTN_b-propeller_repeat"/>
</dbReference>
<evidence type="ECO:0000256" key="1">
    <source>
        <dbReference type="ARBA" id="ARBA00022801"/>
    </source>
</evidence>
<dbReference type="PANTHER" id="PTHR47197">
    <property type="entry name" value="PROTEIN NIRF"/>
    <property type="match status" value="1"/>
</dbReference>
<dbReference type="SUPFAM" id="SSF51004">
    <property type="entry name" value="C-terminal (heme d1) domain of cytochrome cd1-nitrite reductase"/>
    <property type="match status" value="1"/>
</dbReference>
<dbReference type="Gene3D" id="2.130.10.10">
    <property type="entry name" value="YVTN repeat-like/Quinoprotein amine dehydrogenase"/>
    <property type="match status" value="2"/>
</dbReference>
<dbReference type="GO" id="GO:0016788">
    <property type="term" value="F:hydrolase activity, acting on ester bonds"/>
    <property type="evidence" value="ECO:0007669"/>
    <property type="project" value="InterPro"/>
</dbReference>
<accession>A0A8J2XSN0</accession>
<keyword evidence="3" id="KW-1185">Reference proteome</keyword>
<dbReference type="Pfam" id="PF10282">
    <property type="entry name" value="Lactonase"/>
    <property type="match status" value="1"/>
</dbReference>
<evidence type="ECO:0008006" key="4">
    <source>
        <dbReference type="Google" id="ProtNLM"/>
    </source>
</evidence>
<comment type="caution">
    <text evidence="2">The sequence shown here is derived from an EMBL/GenBank/DDBJ whole genome shotgun (WGS) entry which is preliminary data.</text>
</comment>
<dbReference type="RefSeq" id="WP_188931072.1">
    <property type="nucleotide sequence ID" value="NZ_BMJC01000002.1"/>
</dbReference>
<sequence length="813" mass="88791">MTKALIGIALLCGVLPGFSQGPRPSSIARDIEANRVRLPNGWSLTPVGKSLPLGDLPLNIALSPKYAAVTNNGQSIQSIQLFDVRAGKQLDSVEVGTAWGGIVFSADEKSLYVSGGNDNWIIRYAIRDGRLKKADTIVLGARLPNKVSPTGIVLDDKRSLLYTVTKEDNSLYVVDLRTKKIVRRLPLGGEGYTCLLSPDKKELYISIWGEKKILVYDTQANGFTDSIAVGDHPNDLCLSHNGRMLYVANASDNSVSVIDIRARTVTETLNAALYPASREGSTTNGVALSDDDKTLFVANADNNCLAVFDVSKPGESTSKGYIPTGWYPTCVRVTGKQLYVANGKGFSSFANPRGPNPIDVRQRVFLHQGDSLRSGRVREQYIGGGLLMGSLSIIDIPTDEQLLGYSQAVFHNTPYNKATELTAVEAGEPNNPIPARVGATSPIKYVFYIIKENRTYDQVLGDLPEGNGDTSLVLFGEKVTPNLHSLAREFVLLDNFYVDGEVSADGHNWCMGAYATDYMEKIWPSSYGHRGGEIYSRKTTLNQRYIWDQAKEAGVSYRTYGEFVRSGKPAIPSLAGHFDPAFRDFDLHYTDTGREREWEREFDSLLAAGAVPAFNSVRLGTDHTEGTAAGRPTPFAHVADNDLAVGMLIEHLSRSSIWKESAVFILEDDAQNGPDHVDAHRSPAYIAGGFVKRHFVDHTMYTTSSMLHTMELILGMQPMSQYDAAANTMWRSFTPEANLTAFATLPEQVNLNDVNPSKGGLQGMAKGLDFSKEDLVADAIMNTMLWKAVHGEGARVPAPVRAAFVKAAGVDRD</sequence>
<organism evidence="2 3">
    <name type="scientific">Puia dinghuensis</name>
    <dbReference type="NCBI Taxonomy" id="1792502"/>
    <lineage>
        <taxon>Bacteria</taxon>
        <taxon>Pseudomonadati</taxon>
        <taxon>Bacteroidota</taxon>
        <taxon>Chitinophagia</taxon>
        <taxon>Chitinophagales</taxon>
        <taxon>Chitinophagaceae</taxon>
        <taxon>Puia</taxon>
    </lineage>
</organism>
<evidence type="ECO:0000313" key="3">
    <source>
        <dbReference type="Proteomes" id="UP000607559"/>
    </source>
</evidence>
<dbReference type="NCBIfam" id="TIGR02276">
    <property type="entry name" value="beta_rpt_yvtn"/>
    <property type="match status" value="1"/>
</dbReference>
<dbReference type="InterPro" id="IPR011048">
    <property type="entry name" value="Haem_d1_sf"/>
</dbReference>
<dbReference type="Proteomes" id="UP000607559">
    <property type="component" value="Unassembled WGS sequence"/>
</dbReference>
<gene>
    <name evidence="2" type="ORF">GCM10011511_19860</name>
</gene>
<dbReference type="InterPro" id="IPR051200">
    <property type="entry name" value="Host-pathogen_enzymatic-act"/>
</dbReference>
<dbReference type="InterPro" id="IPR007312">
    <property type="entry name" value="Phosphoesterase"/>
</dbReference>
<dbReference type="SUPFAM" id="SSF53649">
    <property type="entry name" value="Alkaline phosphatase-like"/>
    <property type="match status" value="1"/>
</dbReference>
<dbReference type="PANTHER" id="PTHR47197:SF3">
    <property type="entry name" value="DIHYDRO-HEME D1 DEHYDROGENASE"/>
    <property type="match status" value="1"/>
</dbReference>
<reference evidence="2" key="2">
    <citation type="submission" date="2020-09" db="EMBL/GenBank/DDBJ databases">
        <authorList>
            <person name="Sun Q."/>
            <person name="Zhou Y."/>
        </authorList>
    </citation>
    <scope>NUCLEOTIDE SEQUENCE</scope>
    <source>
        <strain evidence="2">CGMCC 1.15448</strain>
    </source>
</reference>
<keyword evidence="1" id="KW-0378">Hydrolase</keyword>
<dbReference type="Pfam" id="PF04185">
    <property type="entry name" value="Phosphoesterase"/>
    <property type="match status" value="1"/>
</dbReference>
<dbReference type="InterPro" id="IPR017850">
    <property type="entry name" value="Alkaline_phosphatase_core_sf"/>
</dbReference>
<dbReference type="EMBL" id="BMJC01000002">
    <property type="protein sequence ID" value="GGA96594.1"/>
    <property type="molecule type" value="Genomic_DNA"/>
</dbReference>